<accession>A0A371JU05</accession>
<dbReference type="Proteomes" id="UP000261828">
    <property type="component" value="Unassembled WGS sequence"/>
</dbReference>
<dbReference type="OrthoDB" id="9814399at2"/>
<protein>
    <submittedName>
        <fullName evidence="2">DUF2147 domain-containing protein</fullName>
    </submittedName>
</protein>
<gene>
    <name evidence="2" type="ORF">DX873_03670</name>
</gene>
<dbReference type="Gene3D" id="2.40.128.520">
    <property type="match status" value="1"/>
</dbReference>
<dbReference type="PANTHER" id="PTHR36919">
    <property type="entry name" value="BLR1215 PROTEIN"/>
    <property type="match status" value="1"/>
</dbReference>
<evidence type="ECO:0000313" key="2">
    <source>
        <dbReference type="EMBL" id="RDY61277.1"/>
    </source>
</evidence>
<dbReference type="EMBL" id="QTJX01000001">
    <property type="protein sequence ID" value="RDY61277.1"/>
    <property type="molecule type" value="Genomic_DNA"/>
</dbReference>
<comment type="caution">
    <text evidence="2">The sequence shown here is derived from an EMBL/GenBank/DDBJ whole genome shotgun (WGS) entry which is preliminary data.</text>
</comment>
<dbReference type="AlphaFoldDB" id="A0A371JU05"/>
<dbReference type="InterPro" id="IPR019223">
    <property type="entry name" value="DUF2147"/>
</dbReference>
<dbReference type="PANTHER" id="PTHR36919:SF3">
    <property type="entry name" value="BLL5882 PROTEIN"/>
    <property type="match status" value="1"/>
</dbReference>
<sequence length="149" mass="17338">MKSGKIFRRSVLLISLFVFKTGWSQTVFGKWKTIDDRNGMAKAIVEIYKENNLLQAKIIEIVEKGSENALCTKCKGELKNKPVLGMKIMNDLRKNNKGEYKGSNMLDPEHGMTFRGKIWLDPKDNNKLKVRGYLAFLYRTQTWYRVIEE</sequence>
<evidence type="ECO:0000313" key="3">
    <source>
        <dbReference type="Proteomes" id="UP000261828"/>
    </source>
</evidence>
<keyword evidence="3" id="KW-1185">Reference proteome</keyword>
<evidence type="ECO:0000259" key="1">
    <source>
        <dbReference type="Pfam" id="PF09917"/>
    </source>
</evidence>
<organism evidence="2 3">
    <name type="scientific">Flagellimonas nanhaiensis</name>
    <dbReference type="NCBI Taxonomy" id="2292706"/>
    <lineage>
        <taxon>Bacteria</taxon>
        <taxon>Pseudomonadati</taxon>
        <taxon>Bacteroidota</taxon>
        <taxon>Flavobacteriia</taxon>
        <taxon>Flavobacteriales</taxon>
        <taxon>Flavobacteriaceae</taxon>
        <taxon>Flagellimonas</taxon>
    </lineage>
</organism>
<dbReference type="Pfam" id="PF09917">
    <property type="entry name" value="DUF2147"/>
    <property type="match status" value="1"/>
</dbReference>
<proteinExistence type="predicted"/>
<dbReference type="RefSeq" id="WP_116183160.1">
    <property type="nucleotide sequence ID" value="NZ_QTJX01000001.1"/>
</dbReference>
<reference evidence="2 3" key="1">
    <citation type="submission" date="2018-08" db="EMBL/GenBank/DDBJ databases">
        <title>Muricauda nanhaiensis sp. nov., isolated from seawater of the South China Sea.</title>
        <authorList>
            <person name="Dang Y."/>
        </authorList>
    </citation>
    <scope>NUCLEOTIDE SEQUENCE [LARGE SCALE GENOMIC DNA]</scope>
    <source>
        <strain evidence="2 3">SM1704</strain>
    </source>
</reference>
<feature type="domain" description="DUF2147" evidence="1">
    <location>
        <begin position="29"/>
        <end position="145"/>
    </location>
</feature>
<name>A0A371JU05_9FLAO</name>